<name>A0A654TUF8_MYCTX</name>
<reference evidence="3" key="2">
    <citation type="submission" date="2015-03" db="EMBL/GenBank/DDBJ databases">
        <authorList>
            <consortium name="Pathogen Informatics"/>
            <person name="Murphy D."/>
        </authorList>
    </citation>
    <scope>NUCLEOTIDE SEQUENCE</scope>
    <source>
        <strain evidence="3">N09902308</strain>
    </source>
</reference>
<dbReference type="EMBL" id="CSBK01000291">
    <property type="protein sequence ID" value="COX21736.1"/>
    <property type="molecule type" value="Genomic_DNA"/>
</dbReference>
<dbReference type="Proteomes" id="UP000046947">
    <property type="component" value="Unassembled WGS sequence"/>
</dbReference>
<dbReference type="AlphaFoldDB" id="A0A654TUF8"/>
<accession>A0A654TUF8</accession>
<dbReference type="Proteomes" id="UP000039021">
    <property type="component" value="Unassembled WGS sequence"/>
</dbReference>
<organism evidence="2 5">
    <name type="scientific">Mycobacterium tuberculosis</name>
    <dbReference type="NCBI Taxonomy" id="1773"/>
    <lineage>
        <taxon>Bacteria</taxon>
        <taxon>Bacillati</taxon>
        <taxon>Actinomycetota</taxon>
        <taxon>Actinomycetes</taxon>
        <taxon>Mycobacteriales</taxon>
        <taxon>Mycobacteriaceae</taxon>
        <taxon>Mycobacterium</taxon>
        <taxon>Mycobacterium tuberculosis complex</taxon>
    </lineage>
</organism>
<evidence type="ECO:0000313" key="2">
    <source>
        <dbReference type="EMBL" id="CFE73321.1"/>
    </source>
</evidence>
<sequence length="377" mass="41836">MGTAVTFQVRRMGGPTSGIRDRMIQVAIGGGLITAGPATRQIPAANEIGERFRRRIPRLGRRIAGMNQRHQRGRLGQLGHQFGGDQPVGVHLRCRRRARAIDRGRLGDQVNHHRRGRRPLPGRTISAPTATAQPIGPARQRPQRVRAALLTAARIVLTHGARQRAQPRIEGVCVDGQQAATDLAHTVLAFPDPELALGLILLAPPHRIGIGTRHDLIDLPSQAGLGHRGPTRHIGGQLRIHRRQNIRVNDQVGAIHNRGKHQIADVAGAKHLSRLRQPLTHRPRIPQPAGRQTLTDPQRRRHLGGHRRHGVHHPLLAAPATRPPIGEQLPQRHQLRRSGPVFGPSRRADPIDERRRHPRGPRSMAFKPLIKMSDRLR</sequence>
<gene>
    <name evidence="2" type="ORF">ERS007688_03778</name>
    <name evidence="3" type="ORF">ERS007739_00883</name>
</gene>
<evidence type="ECO:0000313" key="4">
    <source>
        <dbReference type="Proteomes" id="UP000039021"/>
    </source>
</evidence>
<evidence type="ECO:0000313" key="3">
    <source>
        <dbReference type="EMBL" id="COX21736.1"/>
    </source>
</evidence>
<feature type="region of interest" description="Disordered" evidence="1">
    <location>
        <begin position="278"/>
        <end position="377"/>
    </location>
</feature>
<evidence type="ECO:0000256" key="1">
    <source>
        <dbReference type="SAM" id="MobiDB-lite"/>
    </source>
</evidence>
<feature type="compositionally biased region" description="Basic residues" evidence="1">
    <location>
        <begin position="299"/>
        <end position="312"/>
    </location>
</feature>
<protein>
    <submittedName>
        <fullName evidence="2">Uncharacterized protein</fullName>
    </submittedName>
</protein>
<feature type="region of interest" description="Disordered" evidence="1">
    <location>
        <begin position="110"/>
        <end position="141"/>
    </location>
</feature>
<evidence type="ECO:0000313" key="5">
    <source>
        <dbReference type="Proteomes" id="UP000046947"/>
    </source>
</evidence>
<feature type="compositionally biased region" description="Basic and acidic residues" evidence="1">
    <location>
        <begin position="346"/>
        <end position="355"/>
    </location>
</feature>
<proteinExistence type="predicted"/>
<dbReference type="EMBL" id="CFOH01000897">
    <property type="protein sequence ID" value="CFE73321.1"/>
    <property type="molecule type" value="Genomic_DNA"/>
</dbReference>
<reference evidence="4 5" key="1">
    <citation type="submission" date="2015-03" db="EMBL/GenBank/DDBJ databases">
        <authorList>
            <consortium name="Pathogen Informatics"/>
        </authorList>
    </citation>
    <scope>NUCLEOTIDE SEQUENCE [LARGE SCALE GENOMIC DNA]</scope>
    <source>
        <strain evidence="2 5">H09601792</strain>
        <strain evidence="4">N09902308</strain>
    </source>
</reference>